<evidence type="ECO:0000313" key="2">
    <source>
        <dbReference type="Proteomes" id="UP001319060"/>
    </source>
</evidence>
<dbReference type="InterPro" id="IPR011256">
    <property type="entry name" value="Reg_factor_effector_dom_sf"/>
</dbReference>
<comment type="caution">
    <text evidence="1">The sequence shown here is derived from an EMBL/GenBank/DDBJ whole genome shotgun (WGS) entry which is preliminary data.</text>
</comment>
<evidence type="ECO:0000313" key="1">
    <source>
        <dbReference type="EMBL" id="MBN3545251.1"/>
    </source>
</evidence>
<sequence>MTTKAITYDHRKIHRDIYRMKSGPVSVRKVPAMKFIAQKMNTAYRMDWAGRPEPIDEEWLVWKVVNQLKNITKNTLNYKFTLMPHEILWHEKNEGRSITTQMMQVPDCITQEMFETAQDHVAKNLKKELPPMKLLTTELVLCVQKLHIGHYHETAKTLEEVMSFAQDKGYQLKNNHKEIYLTPAMKCHDPVTWKTVVSAEIIN</sequence>
<dbReference type="Proteomes" id="UP001319060">
    <property type="component" value="Unassembled WGS sequence"/>
</dbReference>
<reference evidence="1 2" key="1">
    <citation type="submission" date="2021-01" db="EMBL/GenBank/DDBJ databases">
        <title>Genome Sequencing of Type Strains.</title>
        <authorList>
            <person name="Lemaire J.F."/>
            <person name="Inderbitzin P."/>
            <person name="Collins S.B."/>
            <person name="Wespe N."/>
            <person name="Knight-Connoni V."/>
        </authorList>
    </citation>
    <scope>NUCLEOTIDE SEQUENCE [LARGE SCALE GENOMIC DNA]</scope>
    <source>
        <strain evidence="1 2">DSM 14730</strain>
    </source>
</reference>
<keyword evidence="2" id="KW-1185">Reference proteome</keyword>
<dbReference type="EMBL" id="JAFHKS010000042">
    <property type="protein sequence ID" value="MBN3545251.1"/>
    <property type="molecule type" value="Genomic_DNA"/>
</dbReference>
<organism evidence="1 2">
    <name type="scientific">Fictibacillus barbaricus</name>
    <dbReference type="NCBI Taxonomy" id="182136"/>
    <lineage>
        <taxon>Bacteria</taxon>
        <taxon>Bacillati</taxon>
        <taxon>Bacillota</taxon>
        <taxon>Bacilli</taxon>
        <taxon>Bacillales</taxon>
        <taxon>Fictibacillaceae</taxon>
        <taxon>Fictibacillus</taxon>
    </lineage>
</organism>
<dbReference type="Gene3D" id="3.20.80.10">
    <property type="entry name" value="Regulatory factor, effector binding domain"/>
    <property type="match status" value="1"/>
</dbReference>
<dbReference type="RefSeq" id="WP_188403126.1">
    <property type="nucleotide sequence ID" value="NZ_BMCE01000002.1"/>
</dbReference>
<name>A0ABS2ZBX4_9BACL</name>
<gene>
    <name evidence="1" type="ORF">JYA64_08095</name>
</gene>
<proteinExistence type="predicted"/>
<accession>A0ABS2ZBX4</accession>
<protein>
    <recommendedName>
        <fullName evidence="3">GyrI-like small molecule binding domain-containing protein</fullName>
    </recommendedName>
</protein>
<evidence type="ECO:0008006" key="3">
    <source>
        <dbReference type="Google" id="ProtNLM"/>
    </source>
</evidence>